<feature type="region of interest" description="Disordered" evidence="1">
    <location>
        <begin position="46"/>
        <end position="71"/>
    </location>
</feature>
<keyword evidence="3" id="KW-1185">Reference proteome</keyword>
<evidence type="ECO:0000313" key="3">
    <source>
        <dbReference type="Proteomes" id="UP000188318"/>
    </source>
</evidence>
<feature type="compositionally biased region" description="Basic residues" evidence="1">
    <location>
        <begin position="13"/>
        <end position="25"/>
    </location>
</feature>
<evidence type="ECO:0000313" key="2">
    <source>
        <dbReference type="EMBL" id="OOF90596.1"/>
    </source>
</evidence>
<sequence>MSGPESERMDKKRSSRPGYTPRKKASARDGASLLSPLDWIDAFTNAFRSSPRPPRTEESIPPESDISCQAHKGPMRESFKAGDEKTNDSDASSKIVEQEDLEVSGAINTEGQKENKYTEKIQGLESALQLSKGELLDQQLQFRVEIKNRDTQINYLRHKITTLQHEIQSQETDRRELQCVVAAAQEGALRSMARGSWVPMEDRIVRDELTKLQEALRIWARGYSVTNITDVQHVPKEELDTVIKLLDGYCVQASWDSLTAQMTIPPARIPMIIVQALLAKHIFTMIFADPFFAFAVASRTLGLPGQRNMQILYETMKQHDSEKAHTWRSLMLRVLSNSPMDSMVQPLLSTLLEPLISDLVGVWLNCPASVLLRPAKNDLERERQELSLRKLYQTAAELGLSLWAQRTFMTCHGLHHLKAFHASSEQMTAHRLHQLDEDDDRLDGSTILLCVQPLVLAFGNEHGEHYDISKVWAKATVVVADPEVE</sequence>
<dbReference type="OMA" id="SEAHIWR"/>
<name>A0A1R3R7Z0_ASPC5</name>
<feature type="region of interest" description="Disordered" evidence="1">
    <location>
        <begin position="1"/>
        <end position="31"/>
    </location>
</feature>
<dbReference type="VEuPathDB" id="FungiDB:ASPCADRAFT_135053"/>
<organism evidence="2 3">
    <name type="scientific">Aspergillus carbonarius (strain ITEM 5010)</name>
    <dbReference type="NCBI Taxonomy" id="602072"/>
    <lineage>
        <taxon>Eukaryota</taxon>
        <taxon>Fungi</taxon>
        <taxon>Dikarya</taxon>
        <taxon>Ascomycota</taxon>
        <taxon>Pezizomycotina</taxon>
        <taxon>Eurotiomycetes</taxon>
        <taxon>Eurotiomycetidae</taxon>
        <taxon>Eurotiales</taxon>
        <taxon>Aspergillaceae</taxon>
        <taxon>Aspergillus</taxon>
        <taxon>Aspergillus subgen. Circumdati</taxon>
    </lineage>
</organism>
<protein>
    <submittedName>
        <fullName evidence="2">Uncharacterized protein</fullName>
    </submittedName>
</protein>
<dbReference type="AlphaFoldDB" id="A0A1R3R7Z0"/>
<feature type="compositionally biased region" description="Basic and acidic residues" evidence="1">
    <location>
        <begin position="1"/>
        <end position="12"/>
    </location>
</feature>
<accession>A0A1R3R7Z0</accession>
<dbReference type="OrthoDB" id="4156714at2759"/>
<evidence type="ECO:0000256" key="1">
    <source>
        <dbReference type="SAM" id="MobiDB-lite"/>
    </source>
</evidence>
<proteinExistence type="predicted"/>
<gene>
    <name evidence="2" type="ORF">ASPCADRAFT_135053</name>
</gene>
<dbReference type="Proteomes" id="UP000188318">
    <property type="component" value="Unassembled WGS sequence"/>
</dbReference>
<dbReference type="EMBL" id="KV907516">
    <property type="protein sequence ID" value="OOF90596.1"/>
    <property type="molecule type" value="Genomic_DNA"/>
</dbReference>
<reference evidence="3" key="1">
    <citation type="journal article" date="2017" name="Genome Biol.">
        <title>Comparative genomics reveals high biological diversity and specific adaptations in the industrially and medically important fungal genus Aspergillus.</title>
        <authorList>
            <person name="de Vries R.P."/>
            <person name="Riley R."/>
            <person name="Wiebenga A."/>
            <person name="Aguilar-Osorio G."/>
            <person name="Amillis S."/>
            <person name="Uchima C.A."/>
            <person name="Anderluh G."/>
            <person name="Asadollahi M."/>
            <person name="Askin M."/>
            <person name="Barry K."/>
            <person name="Battaglia E."/>
            <person name="Bayram O."/>
            <person name="Benocci T."/>
            <person name="Braus-Stromeyer S.A."/>
            <person name="Caldana C."/>
            <person name="Canovas D."/>
            <person name="Cerqueira G.C."/>
            <person name="Chen F."/>
            <person name="Chen W."/>
            <person name="Choi C."/>
            <person name="Clum A."/>
            <person name="Dos Santos R.A."/>
            <person name="Damasio A.R."/>
            <person name="Diallinas G."/>
            <person name="Emri T."/>
            <person name="Fekete E."/>
            <person name="Flipphi M."/>
            <person name="Freyberg S."/>
            <person name="Gallo A."/>
            <person name="Gournas C."/>
            <person name="Habgood R."/>
            <person name="Hainaut M."/>
            <person name="Harispe M.L."/>
            <person name="Henrissat B."/>
            <person name="Hilden K.S."/>
            <person name="Hope R."/>
            <person name="Hossain A."/>
            <person name="Karabika E."/>
            <person name="Karaffa L."/>
            <person name="Karanyi Z."/>
            <person name="Krasevec N."/>
            <person name="Kuo A."/>
            <person name="Kusch H."/>
            <person name="LaButti K."/>
            <person name="Lagendijk E.L."/>
            <person name="Lapidus A."/>
            <person name="Levasseur A."/>
            <person name="Lindquist E."/>
            <person name="Lipzen A."/>
            <person name="Logrieco A.F."/>
            <person name="MacCabe A."/>
            <person name="Maekelae M.R."/>
            <person name="Malavazi I."/>
            <person name="Melin P."/>
            <person name="Meyer V."/>
            <person name="Mielnichuk N."/>
            <person name="Miskei M."/>
            <person name="Molnar A.P."/>
            <person name="Mule G."/>
            <person name="Ngan C.Y."/>
            <person name="Orejas M."/>
            <person name="Orosz E."/>
            <person name="Ouedraogo J.P."/>
            <person name="Overkamp K.M."/>
            <person name="Park H.-S."/>
            <person name="Perrone G."/>
            <person name="Piumi F."/>
            <person name="Punt P.J."/>
            <person name="Ram A.F."/>
            <person name="Ramon A."/>
            <person name="Rauscher S."/>
            <person name="Record E."/>
            <person name="Riano-Pachon D.M."/>
            <person name="Robert V."/>
            <person name="Roehrig J."/>
            <person name="Ruller R."/>
            <person name="Salamov A."/>
            <person name="Salih N.S."/>
            <person name="Samson R.A."/>
            <person name="Sandor E."/>
            <person name="Sanguinetti M."/>
            <person name="Schuetze T."/>
            <person name="Sepcic K."/>
            <person name="Shelest E."/>
            <person name="Sherlock G."/>
            <person name="Sophianopoulou V."/>
            <person name="Squina F.M."/>
            <person name="Sun H."/>
            <person name="Susca A."/>
            <person name="Todd R.B."/>
            <person name="Tsang A."/>
            <person name="Unkles S.E."/>
            <person name="van de Wiele N."/>
            <person name="van Rossen-Uffink D."/>
            <person name="Oliveira J.V."/>
            <person name="Vesth T.C."/>
            <person name="Visser J."/>
            <person name="Yu J.-H."/>
            <person name="Zhou M."/>
            <person name="Andersen M.R."/>
            <person name="Archer D.B."/>
            <person name="Baker S.E."/>
            <person name="Benoit I."/>
            <person name="Brakhage A.A."/>
            <person name="Braus G.H."/>
            <person name="Fischer R."/>
            <person name="Frisvad J.C."/>
            <person name="Goldman G.H."/>
            <person name="Houbraken J."/>
            <person name="Oakley B."/>
            <person name="Pocsi I."/>
            <person name="Scazzocchio C."/>
            <person name="Seiboth B."/>
            <person name="vanKuyk P.A."/>
            <person name="Wortman J."/>
            <person name="Dyer P.S."/>
            <person name="Grigoriev I.V."/>
        </authorList>
    </citation>
    <scope>NUCLEOTIDE SEQUENCE [LARGE SCALE GENOMIC DNA]</scope>
    <source>
        <strain evidence="3">ITEM 5010</strain>
    </source>
</reference>